<dbReference type="RefSeq" id="WP_265676051.1">
    <property type="nucleotide sequence ID" value="NZ_JAKRRY010000023.1"/>
</dbReference>
<evidence type="ECO:0000256" key="3">
    <source>
        <dbReference type="ARBA" id="ARBA00011881"/>
    </source>
</evidence>
<dbReference type="PANTHER" id="PTHR48097:SF9">
    <property type="entry name" value="L-THREONINE ALDOLASE"/>
    <property type="match status" value="1"/>
</dbReference>
<dbReference type="EMBL" id="JAKRRY010000023">
    <property type="protein sequence ID" value="MCW8347521.1"/>
    <property type="molecule type" value="Genomic_DNA"/>
</dbReference>
<keyword evidence="7" id="KW-1185">Reference proteome</keyword>
<organism evidence="6 7">
    <name type="scientific">Vibrio qingdaonensis</name>
    <dbReference type="NCBI Taxonomy" id="2829491"/>
    <lineage>
        <taxon>Bacteria</taxon>
        <taxon>Pseudomonadati</taxon>
        <taxon>Pseudomonadota</taxon>
        <taxon>Gammaproteobacteria</taxon>
        <taxon>Vibrionales</taxon>
        <taxon>Vibrionaceae</taxon>
        <taxon>Vibrio</taxon>
    </lineage>
</organism>
<dbReference type="GO" id="GO:0008732">
    <property type="term" value="F:L-allo-threonine aldolase activity"/>
    <property type="evidence" value="ECO:0007669"/>
    <property type="project" value="TreeGrafter"/>
</dbReference>
<dbReference type="Gene3D" id="3.40.640.10">
    <property type="entry name" value="Type I PLP-dependent aspartate aminotransferase-like (Major domain)"/>
    <property type="match status" value="1"/>
</dbReference>
<dbReference type="AlphaFoldDB" id="A0A9X3CQG4"/>
<evidence type="ECO:0000256" key="2">
    <source>
        <dbReference type="ARBA" id="ARBA00006966"/>
    </source>
</evidence>
<name>A0A9X3CQG4_9VIBR</name>
<evidence type="ECO:0000313" key="7">
    <source>
        <dbReference type="Proteomes" id="UP001155587"/>
    </source>
</evidence>
<gene>
    <name evidence="6" type="ORF">MD535_16085</name>
</gene>
<reference evidence="6" key="1">
    <citation type="submission" date="2022-02" db="EMBL/GenBank/DDBJ databases">
        <title>Vibrio sp. nov, a new bacterium isolated from seawater.</title>
        <authorList>
            <person name="Yuan Y."/>
        </authorList>
    </citation>
    <scope>NUCLEOTIDE SEQUENCE</scope>
    <source>
        <strain evidence="6">ZSDZ65</strain>
    </source>
</reference>
<dbReference type="GO" id="GO:0006567">
    <property type="term" value="P:L-threonine catabolic process"/>
    <property type="evidence" value="ECO:0007669"/>
    <property type="project" value="TreeGrafter"/>
</dbReference>
<sequence length="357" mass="40618">MQDKCRVVLPGNRERSPAQMFAEMATWCEQHEVEHDRYGEGKLIQAFEQKIATLLGFEAGLFVITGTMAQPTALQIACEERECRNVAMHPSSHIYLHENQGYQLQNRFNVFPVGKPYQPWTVSAIASIPDRLGAVLYELPMREIGGQLPNFSELEEIKRYCQSQDIHLHMDGARLWEAAAFYQKSYNDIAIGFNSVYVSLYKGVAGLGGAMLVGDKAFIEKARVWMHRQGGSVYHRTPYIVAAAMQFEQKISALPKLFERTQQVYTMLEQYPRLTANPTQPQANMLHIHLPLSQQQACELRDKLAIELGVWIGNPQQGILPNQSFIEWYVGDRLLEISDDELHQYLALIEQACVEVS</sequence>
<dbReference type="InterPro" id="IPR001597">
    <property type="entry name" value="ArAA_b-elim_lyase/Thr_aldolase"/>
</dbReference>
<evidence type="ECO:0000259" key="5">
    <source>
        <dbReference type="Pfam" id="PF01212"/>
    </source>
</evidence>
<dbReference type="InterPro" id="IPR015424">
    <property type="entry name" value="PyrdxlP-dep_Trfase"/>
</dbReference>
<dbReference type="GO" id="GO:0006545">
    <property type="term" value="P:glycine biosynthetic process"/>
    <property type="evidence" value="ECO:0007669"/>
    <property type="project" value="TreeGrafter"/>
</dbReference>
<dbReference type="Gene3D" id="3.90.1150.10">
    <property type="entry name" value="Aspartate Aminotransferase, domain 1"/>
    <property type="match status" value="1"/>
</dbReference>
<keyword evidence="4" id="KW-0663">Pyridoxal phosphate</keyword>
<dbReference type="PANTHER" id="PTHR48097">
    <property type="entry name" value="L-THREONINE ALDOLASE-RELATED"/>
    <property type="match status" value="1"/>
</dbReference>
<dbReference type="Proteomes" id="UP001155587">
    <property type="component" value="Unassembled WGS sequence"/>
</dbReference>
<evidence type="ECO:0000256" key="1">
    <source>
        <dbReference type="ARBA" id="ARBA00001933"/>
    </source>
</evidence>
<accession>A0A9X3CQG4</accession>
<protein>
    <submittedName>
        <fullName evidence="6">Beta-eliminating lyase-related protein</fullName>
    </submittedName>
</protein>
<evidence type="ECO:0000256" key="4">
    <source>
        <dbReference type="ARBA" id="ARBA00022898"/>
    </source>
</evidence>
<dbReference type="SUPFAM" id="SSF53383">
    <property type="entry name" value="PLP-dependent transferases"/>
    <property type="match status" value="1"/>
</dbReference>
<comment type="cofactor">
    <cofactor evidence="1">
        <name>pyridoxal 5'-phosphate</name>
        <dbReference type="ChEBI" id="CHEBI:597326"/>
    </cofactor>
</comment>
<dbReference type="GO" id="GO:0005829">
    <property type="term" value="C:cytosol"/>
    <property type="evidence" value="ECO:0007669"/>
    <property type="project" value="TreeGrafter"/>
</dbReference>
<dbReference type="InterPro" id="IPR015421">
    <property type="entry name" value="PyrdxlP-dep_Trfase_major"/>
</dbReference>
<dbReference type="Pfam" id="PF01212">
    <property type="entry name" value="Beta_elim_lyase"/>
    <property type="match status" value="1"/>
</dbReference>
<keyword evidence="6" id="KW-0456">Lyase</keyword>
<dbReference type="InterPro" id="IPR015422">
    <property type="entry name" value="PyrdxlP-dep_Trfase_small"/>
</dbReference>
<proteinExistence type="inferred from homology"/>
<comment type="similarity">
    <text evidence="2">Belongs to the threonine aldolase family.</text>
</comment>
<evidence type="ECO:0000313" key="6">
    <source>
        <dbReference type="EMBL" id="MCW8347521.1"/>
    </source>
</evidence>
<comment type="caution">
    <text evidence="6">The sequence shown here is derived from an EMBL/GenBank/DDBJ whole genome shotgun (WGS) entry which is preliminary data.</text>
</comment>
<comment type="subunit">
    <text evidence="3">Homotetramer.</text>
</comment>
<feature type="domain" description="Aromatic amino acid beta-eliminating lyase/threonine aldolase" evidence="5">
    <location>
        <begin position="22"/>
        <end position="289"/>
    </location>
</feature>